<sequence>MHIHALYVHPVKSLRPISVQSAKVTAIGPEHDRVFLLQKQDGDIYKFMHIAHFPQLSLFHTSFGGPGENVLIVRHSPPNGESKELRIPLRPDTSGLVTREIVMHSSACMGYDMGDGFSEFFSACLGFRTRLVYLGSSHRLAVGSIAPLEQPGTTTDSTTGAQTTQRKKVEISFADCAPIMITNMASLKCVNDMIGEEMDVTKFRPNMVVAGDDGEEVTRWEEDFWGELLVGGDKRISLTGNCPRSTGINVDYATGGVVPADKQPLEKLMKDRRVDPGTKSNPVFGRYGIFPDIPASGVSLNVGDKVVVSKRNSERSELCMSNHANCWIVSPC</sequence>
<evidence type="ECO:0000313" key="2">
    <source>
        <dbReference type="EMBL" id="CAZ81231.1"/>
    </source>
</evidence>
<evidence type="ECO:0000259" key="1">
    <source>
        <dbReference type="PROSITE" id="PS51340"/>
    </source>
</evidence>
<reference evidence="2 3" key="1">
    <citation type="journal article" date="2010" name="Nature">
        <title>Perigord black truffle genome uncovers evolutionary origins and mechanisms of symbiosis.</title>
        <authorList>
            <person name="Martin F."/>
            <person name="Kohler A."/>
            <person name="Murat C."/>
            <person name="Balestrini R."/>
            <person name="Coutinho P.M."/>
            <person name="Jaillon O."/>
            <person name="Montanini B."/>
            <person name="Morin E."/>
            <person name="Noel B."/>
            <person name="Percudani R."/>
            <person name="Porcel B."/>
            <person name="Rubini A."/>
            <person name="Amicucci A."/>
            <person name="Amselem J."/>
            <person name="Anthouard V."/>
            <person name="Arcioni S."/>
            <person name="Artiguenave F."/>
            <person name="Aury J.M."/>
            <person name="Ballario P."/>
            <person name="Bolchi A."/>
            <person name="Brenna A."/>
            <person name="Brun A."/>
            <person name="Buee M."/>
            <person name="Cantarel B."/>
            <person name="Chevalier G."/>
            <person name="Couloux A."/>
            <person name="Da Silva C."/>
            <person name="Denoeud F."/>
            <person name="Duplessis S."/>
            <person name="Ghignone S."/>
            <person name="Hilselberger B."/>
            <person name="Iotti M."/>
            <person name="Marcais B."/>
            <person name="Mello A."/>
            <person name="Miranda M."/>
            <person name="Pacioni G."/>
            <person name="Quesneville H."/>
            <person name="Riccioni C."/>
            <person name="Ruotolo R."/>
            <person name="Splivallo R."/>
            <person name="Stocchi V."/>
            <person name="Tisserant E."/>
            <person name="Viscomi A.R."/>
            <person name="Zambonelli A."/>
            <person name="Zampieri E."/>
            <person name="Henrissat B."/>
            <person name="Lebrun M.H."/>
            <person name="Paolocci F."/>
            <person name="Bonfante P."/>
            <person name="Ottonello S."/>
            <person name="Wincker P."/>
        </authorList>
    </citation>
    <scope>NUCLEOTIDE SEQUENCE [LARGE SCALE GENOMIC DNA]</scope>
    <source>
        <strain evidence="2 3">Mel28</strain>
    </source>
</reference>
<keyword evidence="3" id="KW-1185">Reference proteome</keyword>
<dbReference type="KEGG" id="tml:GSTUM_00004995001"/>
<protein>
    <submittedName>
        <fullName evidence="2">(Perigord truffle) hypothetical protein</fullName>
    </submittedName>
</protein>
<gene>
    <name evidence="2" type="ORF">GSTUM_00004995001</name>
</gene>
<dbReference type="InterPro" id="IPR005302">
    <property type="entry name" value="MoCF_Sase_C"/>
</dbReference>
<dbReference type="SUPFAM" id="SSF50800">
    <property type="entry name" value="PK beta-barrel domain-like"/>
    <property type="match status" value="1"/>
</dbReference>
<evidence type="ECO:0000313" key="3">
    <source>
        <dbReference type="Proteomes" id="UP000006911"/>
    </source>
</evidence>
<organism evidence="2 3">
    <name type="scientific">Tuber melanosporum (strain Mel28)</name>
    <name type="common">Perigord black truffle</name>
    <dbReference type="NCBI Taxonomy" id="656061"/>
    <lineage>
        <taxon>Eukaryota</taxon>
        <taxon>Fungi</taxon>
        <taxon>Dikarya</taxon>
        <taxon>Ascomycota</taxon>
        <taxon>Pezizomycotina</taxon>
        <taxon>Pezizomycetes</taxon>
        <taxon>Pezizales</taxon>
        <taxon>Tuberaceae</taxon>
        <taxon>Tuber</taxon>
    </lineage>
</organism>
<dbReference type="STRING" id="656061.D5G9N8"/>
<dbReference type="PROSITE" id="PS51340">
    <property type="entry name" value="MOSC"/>
    <property type="match status" value="1"/>
</dbReference>
<dbReference type="GO" id="GO:0030151">
    <property type="term" value="F:molybdenum ion binding"/>
    <property type="evidence" value="ECO:0007669"/>
    <property type="project" value="InterPro"/>
</dbReference>
<dbReference type="Proteomes" id="UP000006911">
    <property type="component" value="Unassembled WGS sequence"/>
</dbReference>
<proteinExistence type="predicted"/>
<dbReference type="GO" id="GO:0030170">
    <property type="term" value="F:pyridoxal phosphate binding"/>
    <property type="evidence" value="ECO:0007669"/>
    <property type="project" value="InterPro"/>
</dbReference>
<dbReference type="GO" id="GO:0003824">
    <property type="term" value="F:catalytic activity"/>
    <property type="evidence" value="ECO:0007669"/>
    <property type="project" value="InterPro"/>
</dbReference>
<dbReference type="InParanoid" id="D5G9N8"/>
<dbReference type="SUPFAM" id="SSF141673">
    <property type="entry name" value="MOSC N-terminal domain-like"/>
    <property type="match status" value="1"/>
</dbReference>
<dbReference type="RefSeq" id="XP_002837040.1">
    <property type="nucleotide sequence ID" value="XM_002836994.1"/>
</dbReference>
<dbReference type="AlphaFoldDB" id="D5G9N8"/>
<dbReference type="OMA" id="GNCARCT"/>
<accession>D5G9N8</accession>
<dbReference type="GeneID" id="9185368"/>
<dbReference type="Pfam" id="PF03476">
    <property type="entry name" value="MOSC_N"/>
    <property type="match status" value="1"/>
</dbReference>
<dbReference type="InterPro" id="IPR011037">
    <property type="entry name" value="Pyrv_Knase-like_insert_dom_sf"/>
</dbReference>
<name>D5G9N8_TUBMM</name>
<dbReference type="InterPro" id="IPR005303">
    <property type="entry name" value="MOCOS_middle"/>
</dbReference>
<dbReference type="eggNOG" id="KOG2362">
    <property type="taxonomic scope" value="Eukaryota"/>
</dbReference>
<dbReference type="EMBL" id="FN430064">
    <property type="protein sequence ID" value="CAZ81231.1"/>
    <property type="molecule type" value="Genomic_DNA"/>
</dbReference>
<dbReference type="HOGENOM" id="CLU_028286_3_0_1"/>
<dbReference type="Pfam" id="PF03473">
    <property type="entry name" value="MOSC"/>
    <property type="match status" value="1"/>
</dbReference>
<feature type="domain" description="MOSC" evidence="1">
    <location>
        <begin position="156"/>
        <end position="309"/>
    </location>
</feature>